<dbReference type="Proteomes" id="UP000274211">
    <property type="component" value="Unassembled WGS sequence"/>
</dbReference>
<evidence type="ECO:0000313" key="4">
    <source>
        <dbReference type="Proteomes" id="UP000253728"/>
    </source>
</evidence>
<proteinExistence type="predicted"/>
<dbReference type="Proteomes" id="UP000253728">
    <property type="component" value="Unassembled WGS sequence"/>
</dbReference>
<evidence type="ECO:0000313" key="5">
    <source>
        <dbReference type="Proteomes" id="UP000274211"/>
    </source>
</evidence>
<dbReference type="EMBL" id="QMGS01000096">
    <property type="protein sequence ID" value="RMW80821.1"/>
    <property type="molecule type" value="Genomic_DNA"/>
</dbReference>
<feature type="chain" id="PRO_5044544422" evidence="1">
    <location>
        <begin position="20"/>
        <end position="89"/>
    </location>
</feature>
<dbReference type="RefSeq" id="WP_032995301.1">
    <property type="nucleotide sequence ID" value="NZ_CP012067.1"/>
</dbReference>
<feature type="signal peptide" evidence="1">
    <location>
        <begin position="1"/>
        <end position="19"/>
    </location>
</feature>
<evidence type="ECO:0000313" key="2">
    <source>
        <dbReference type="EMBL" id="RMW80821.1"/>
    </source>
</evidence>
<dbReference type="GeneID" id="49635558"/>
<dbReference type="Pfam" id="PF17274">
    <property type="entry name" value="DUF5339"/>
    <property type="match status" value="1"/>
</dbReference>
<keyword evidence="2" id="KW-0675">Receptor</keyword>
<reference evidence="2 5" key="2">
    <citation type="journal article" date="2019" name="J. Oral Microbiol.">
        <title>Role of OmpA1 and OmpA2 in Aggregatibacter actinomycetemcomitans and Aggregatibacter aphrophilus serum resistance.</title>
        <authorList>
            <person name="Lindholm M."/>
            <person name="Min Aung K."/>
            <person name="Nyunt Wai S."/>
            <person name="Oscarsson J."/>
        </authorList>
    </citation>
    <scope>NUCLEOTIDE SEQUENCE [LARGE SCALE GENOMIC DNA]</scope>
    <source>
        <strain evidence="2 5">HK83</strain>
    </source>
</reference>
<dbReference type="InterPro" id="IPR020493">
    <property type="entry name" value="Uncharacterised_HI0310"/>
</dbReference>
<reference evidence="3 4" key="1">
    <citation type="submission" date="2018-06" db="EMBL/GenBank/DDBJ databases">
        <authorList>
            <consortium name="Pathogen Informatics"/>
            <person name="Doyle S."/>
        </authorList>
    </citation>
    <scope>NUCLEOTIDE SEQUENCE [LARGE SCALE GENOMIC DNA]</scope>
    <source>
        <strain evidence="3 4">NCTC5908</strain>
    </source>
</reference>
<protein>
    <submittedName>
        <fullName evidence="2">TonB-dependent receptor</fullName>
    </submittedName>
</protein>
<evidence type="ECO:0000313" key="3">
    <source>
        <dbReference type="EMBL" id="SSZ30280.1"/>
    </source>
</evidence>
<evidence type="ECO:0000256" key="1">
    <source>
        <dbReference type="SAM" id="SignalP"/>
    </source>
</evidence>
<organism evidence="3 4">
    <name type="scientific">Aggregatibacter aphrophilus</name>
    <name type="common">Haemophilus aphrophilus</name>
    <dbReference type="NCBI Taxonomy" id="732"/>
    <lineage>
        <taxon>Bacteria</taxon>
        <taxon>Pseudomonadati</taxon>
        <taxon>Pseudomonadota</taxon>
        <taxon>Gammaproteobacteria</taxon>
        <taxon>Pasteurellales</taxon>
        <taxon>Pasteurellaceae</taxon>
        <taxon>Aggregatibacter</taxon>
    </lineage>
</organism>
<dbReference type="KEGG" id="aaz:ADJ80_03605"/>
<keyword evidence="1" id="KW-0732">Signal</keyword>
<sequence length="89" mass="9484">MKKVLLAVLLSGFALSASAATSPTCEKYFADLDDFVKMAPADQQAALKQQNEETKKKFEMIPEAARDQACTQAADALKQAKAAMSSAGK</sequence>
<dbReference type="AlphaFoldDB" id="A0A0K1N2F5"/>
<dbReference type="EMBL" id="UFSP01000003">
    <property type="protein sequence ID" value="SSZ30280.1"/>
    <property type="molecule type" value="Genomic_DNA"/>
</dbReference>
<dbReference type="STRING" id="732.ADJ80_03605"/>
<dbReference type="eggNOG" id="ENOG5031IWC">
    <property type="taxonomic scope" value="Bacteria"/>
</dbReference>
<keyword evidence="5" id="KW-1185">Reference proteome</keyword>
<accession>A0A0K1N2F5</accession>
<gene>
    <name evidence="2" type="ORF">DOL88_09460</name>
    <name evidence="3" type="ORF">NCTC5908_02103</name>
</gene>
<name>A0A0K1N2F5_AGGAP</name>